<feature type="chain" id="PRO_5047371152" evidence="8">
    <location>
        <begin position="27"/>
        <end position="461"/>
    </location>
</feature>
<dbReference type="RefSeq" id="WP_248476569.1">
    <property type="nucleotide sequence ID" value="NZ_JALPRF010000001.1"/>
</dbReference>
<proteinExistence type="inferred from homology"/>
<evidence type="ECO:0000256" key="7">
    <source>
        <dbReference type="ARBA" id="ARBA00023237"/>
    </source>
</evidence>
<evidence type="ECO:0000256" key="6">
    <source>
        <dbReference type="ARBA" id="ARBA00023136"/>
    </source>
</evidence>
<dbReference type="Proteomes" id="UP001202180">
    <property type="component" value="Unassembled WGS sequence"/>
</dbReference>
<dbReference type="SUPFAM" id="SSF56954">
    <property type="entry name" value="Outer membrane efflux proteins (OEP)"/>
    <property type="match status" value="1"/>
</dbReference>
<evidence type="ECO:0000256" key="3">
    <source>
        <dbReference type="ARBA" id="ARBA00022448"/>
    </source>
</evidence>
<accession>A0ABT0HIJ2</accession>
<gene>
    <name evidence="9" type="ORF">M0L20_08990</name>
</gene>
<comment type="subcellular location">
    <subcellularLocation>
        <location evidence="1">Cell outer membrane</location>
    </subcellularLocation>
</comment>
<dbReference type="InterPro" id="IPR051906">
    <property type="entry name" value="TolC-like"/>
</dbReference>
<evidence type="ECO:0000256" key="8">
    <source>
        <dbReference type="SAM" id="SignalP"/>
    </source>
</evidence>
<keyword evidence="8" id="KW-0732">Signal</keyword>
<evidence type="ECO:0000256" key="1">
    <source>
        <dbReference type="ARBA" id="ARBA00004442"/>
    </source>
</evidence>
<evidence type="ECO:0000256" key="2">
    <source>
        <dbReference type="ARBA" id="ARBA00007613"/>
    </source>
</evidence>
<keyword evidence="6" id="KW-0472">Membrane</keyword>
<dbReference type="InterPro" id="IPR003423">
    <property type="entry name" value="OMP_efflux"/>
</dbReference>
<evidence type="ECO:0000256" key="4">
    <source>
        <dbReference type="ARBA" id="ARBA00022452"/>
    </source>
</evidence>
<keyword evidence="10" id="KW-1185">Reference proteome</keyword>
<evidence type="ECO:0000313" key="10">
    <source>
        <dbReference type="Proteomes" id="UP001202180"/>
    </source>
</evidence>
<comment type="similarity">
    <text evidence="2">Belongs to the outer membrane factor (OMF) (TC 1.B.17) family.</text>
</comment>
<dbReference type="PANTHER" id="PTHR30026:SF20">
    <property type="entry name" value="OUTER MEMBRANE PROTEIN TOLC"/>
    <property type="match status" value="1"/>
</dbReference>
<dbReference type="Pfam" id="PF02321">
    <property type="entry name" value="OEP"/>
    <property type="match status" value="1"/>
</dbReference>
<dbReference type="EMBL" id="JALPRF010000001">
    <property type="protein sequence ID" value="MCK8491983.1"/>
    <property type="molecule type" value="Genomic_DNA"/>
</dbReference>
<comment type="caution">
    <text evidence="9">The sequence shown here is derived from an EMBL/GenBank/DDBJ whole genome shotgun (WGS) entry which is preliminary data.</text>
</comment>
<feature type="signal peptide" evidence="8">
    <location>
        <begin position="1"/>
        <end position="26"/>
    </location>
</feature>
<protein>
    <submittedName>
        <fullName evidence="9">TolC family protein</fullName>
    </submittedName>
</protein>
<evidence type="ECO:0000313" key="9">
    <source>
        <dbReference type="EMBL" id="MCK8491983.1"/>
    </source>
</evidence>
<reference evidence="9 10" key="1">
    <citation type="submission" date="2022-04" db="EMBL/GenBank/DDBJ databases">
        <title>Spirosoma sp. strain RP8 genome sequencing and assembly.</title>
        <authorList>
            <person name="Jung Y."/>
        </authorList>
    </citation>
    <scope>NUCLEOTIDE SEQUENCE [LARGE SCALE GENOMIC DNA]</scope>
    <source>
        <strain evidence="9 10">RP8</strain>
    </source>
</reference>
<keyword evidence="3" id="KW-0813">Transport</keyword>
<sequence>MITTNTRRTILIWLLSLLSSSSTLVAQDRQGFSLNEAIRFAVDHNINIKNSALDALSAEARIREVKGTALPQVNIAGQMTDNLIIQRVFLPAIFFDQNASPEAPAVPVQFGVNYSGSLTGTLNQLLFDASYRLGLRAADTYRQLAQKNVMASKISVAEQVAKAYYSVLVNEQQLKLLDLNIGRVDTLYQNTVGLNKQGFAEKIDVSRLEVQVNNLKAERQNVQNLTELSYYLLKFQMGLGINDNIALTEQIQEINLEEVERTTAQPATEQFDYNQRIEFSTLQSQIQLADLDIQSVAKRYYPNLSAFANYGYNTGRNQLQHLFTSPWFNLATVGLNLSVPVFDGFQKKYQAQQKRFALQKAQNSSILLKNSIDLENRQASVTLRNSLQTLRTQQRNVDLAKEVARVAKIKYQEGVGSNIEVLDAENSFRQAQNNYFVSLYNFLQTKVDADKASGKLYTGQQ</sequence>
<evidence type="ECO:0000256" key="5">
    <source>
        <dbReference type="ARBA" id="ARBA00022692"/>
    </source>
</evidence>
<dbReference type="PANTHER" id="PTHR30026">
    <property type="entry name" value="OUTER MEMBRANE PROTEIN TOLC"/>
    <property type="match status" value="1"/>
</dbReference>
<organism evidence="9 10">
    <name type="scientific">Spirosoma liriopis</name>
    <dbReference type="NCBI Taxonomy" id="2937440"/>
    <lineage>
        <taxon>Bacteria</taxon>
        <taxon>Pseudomonadati</taxon>
        <taxon>Bacteroidota</taxon>
        <taxon>Cytophagia</taxon>
        <taxon>Cytophagales</taxon>
        <taxon>Cytophagaceae</taxon>
        <taxon>Spirosoma</taxon>
    </lineage>
</organism>
<keyword evidence="4" id="KW-1134">Transmembrane beta strand</keyword>
<keyword evidence="7" id="KW-0998">Cell outer membrane</keyword>
<name>A0ABT0HIJ2_9BACT</name>
<keyword evidence="5" id="KW-0812">Transmembrane</keyword>
<dbReference type="Gene3D" id="1.20.1600.10">
    <property type="entry name" value="Outer membrane efflux proteins (OEP)"/>
    <property type="match status" value="1"/>
</dbReference>